<sequence>MWLYLAVLVVLYYLLRWYRERKVVSHLRDKFIFITGCDSGFGNQLARQLDLRGLRVLAACLTEQGVEQLRKQTSDRLQTVILDVTKTESVAVATEWVKERVGDRGLWGLVNKPGICTMTAPNQWLIKQDFVKILDVNLLGVIDMTLSLLTLGRKRRGYVANISSIMGQLALFGGGYCMFKYRVEPFLDSLRRELSYFEVKLAMVEPSYFLTNMIQGEVFNGTVQASWDHASPEIQELYDDNFLADYTPTALLNTFLVQRTTVNRRDLILFCLLLPILERLRGLRPSGGNSDSGVWGIMPAFALAPNEWLTKQDFVKVLDVNLLGVIDVTLSLLPLVQKARGHVVNVSSVLGQVSLHAGSYCISKYGVEAFSDSLSLITSQSIPPQPACVCPGKAMSLYLVVLIVLYCLLRWDQERQVARGRVVNVSSILGRVSIHGGGYCISKKGVEAFSDSLRRELSYFGVKVAMIEPGYFVTNMTQGEGSGYFQALWNQASPEVKELYGENFPADRLWGLVNDASISTSTPTE</sequence>
<reference evidence="3 4" key="1">
    <citation type="submission" date="2020-12" db="EMBL/GenBank/DDBJ databases">
        <title>De novo assembly of Tibetan sheep genome.</title>
        <authorList>
            <person name="Li X."/>
        </authorList>
    </citation>
    <scope>NUCLEOTIDE SEQUENCE [LARGE SCALE GENOMIC DNA]</scope>
    <source>
        <tissue evidence="3">Heart</tissue>
    </source>
</reference>
<comment type="caution">
    <text evidence="3">The sequence shown here is derived from an EMBL/GenBank/DDBJ whole genome shotgun (WGS) entry which is preliminary data.</text>
</comment>
<dbReference type="InterPro" id="IPR020904">
    <property type="entry name" value="Sc_DH/Rdtase_CS"/>
</dbReference>
<dbReference type="PROSITE" id="PS00061">
    <property type="entry name" value="ADH_SHORT"/>
    <property type="match status" value="2"/>
</dbReference>
<dbReference type="PANTHER" id="PTHR43313:SF11">
    <property type="entry name" value="RETINOL DEHYDROGENASE 16"/>
    <property type="match status" value="1"/>
</dbReference>
<dbReference type="InterPro" id="IPR002347">
    <property type="entry name" value="SDR_fam"/>
</dbReference>
<dbReference type="PRINTS" id="PR00081">
    <property type="entry name" value="GDHRDH"/>
</dbReference>
<dbReference type="Proteomes" id="UP000664991">
    <property type="component" value="Unassembled WGS sequence"/>
</dbReference>
<dbReference type="Gene3D" id="3.40.50.720">
    <property type="entry name" value="NAD(P)-binding Rossmann-like Domain"/>
    <property type="match status" value="3"/>
</dbReference>
<dbReference type="CDD" id="cd05233">
    <property type="entry name" value="SDR_c"/>
    <property type="match status" value="1"/>
</dbReference>
<dbReference type="GO" id="GO:0016491">
    <property type="term" value="F:oxidoreductase activity"/>
    <property type="evidence" value="ECO:0007669"/>
    <property type="project" value="UniProtKB-KW"/>
</dbReference>
<organism evidence="3 4">
    <name type="scientific">Ovis aries</name>
    <name type="common">Sheep</name>
    <dbReference type="NCBI Taxonomy" id="9940"/>
    <lineage>
        <taxon>Eukaryota</taxon>
        <taxon>Metazoa</taxon>
        <taxon>Chordata</taxon>
        <taxon>Craniata</taxon>
        <taxon>Vertebrata</taxon>
        <taxon>Euteleostomi</taxon>
        <taxon>Mammalia</taxon>
        <taxon>Eutheria</taxon>
        <taxon>Laurasiatheria</taxon>
        <taxon>Artiodactyla</taxon>
        <taxon>Ruminantia</taxon>
        <taxon>Pecora</taxon>
        <taxon>Bovidae</taxon>
        <taxon>Caprinae</taxon>
        <taxon>Ovis</taxon>
    </lineage>
</organism>
<name>A0A836A862_SHEEP</name>
<gene>
    <name evidence="3" type="ORF">JEQ12_014583</name>
</gene>
<evidence type="ECO:0008006" key="5">
    <source>
        <dbReference type="Google" id="ProtNLM"/>
    </source>
</evidence>
<comment type="similarity">
    <text evidence="1">Belongs to the short-chain dehydrogenases/reductases (SDR) family.</text>
</comment>
<dbReference type="PRINTS" id="PR00080">
    <property type="entry name" value="SDRFAMILY"/>
</dbReference>
<dbReference type="SUPFAM" id="SSF51735">
    <property type="entry name" value="NAD(P)-binding Rossmann-fold domains"/>
    <property type="match status" value="3"/>
</dbReference>
<evidence type="ECO:0000256" key="1">
    <source>
        <dbReference type="ARBA" id="ARBA00006484"/>
    </source>
</evidence>
<dbReference type="InterPro" id="IPR036291">
    <property type="entry name" value="NAD(P)-bd_dom_sf"/>
</dbReference>
<proteinExistence type="inferred from homology"/>
<evidence type="ECO:0000313" key="4">
    <source>
        <dbReference type="Proteomes" id="UP000664991"/>
    </source>
</evidence>
<evidence type="ECO:0000313" key="3">
    <source>
        <dbReference type="EMBL" id="KAG5212154.1"/>
    </source>
</evidence>
<accession>A0A836A862</accession>
<evidence type="ECO:0000256" key="2">
    <source>
        <dbReference type="ARBA" id="ARBA00023002"/>
    </source>
</evidence>
<dbReference type="PANTHER" id="PTHR43313">
    <property type="entry name" value="SHORT-CHAIN DEHYDROGENASE/REDUCTASE FAMILY 9C"/>
    <property type="match status" value="1"/>
</dbReference>
<keyword evidence="2" id="KW-0560">Oxidoreductase</keyword>
<dbReference type="EMBL" id="JAEMGP010000003">
    <property type="protein sequence ID" value="KAG5212154.1"/>
    <property type="molecule type" value="Genomic_DNA"/>
</dbReference>
<protein>
    <recommendedName>
        <fullName evidence="5">Retinol dehydrogenase 16-like</fullName>
    </recommendedName>
</protein>
<dbReference type="AlphaFoldDB" id="A0A836A862"/>
<dbReference type="GO" id="GO:0008202">
    <property type="term" value="P:steroid metabolic process"/>
    <property type="evidence" value="ECO:0007669"/>
    <property type="project" value="TreeGrafter"/>
</dbReference>
<dbReference type="Pfam" id="PF00106">
    <property type="entry name" value="adh_short"/>
    <property type="match status" value="3"/>
</dbReference>